<evidence type="ECO:0000256" key="1">
    <source>
        <dbReference type="SAM" id="MobiDB-lite"/>
    </source>
</evidence>
<dbReference type="AlphaFoldDB" id="A0A819X8D5"/>
<protein>
    <submittedName>
        <fullName evidence="3">Uncharacterized protein</fullName>
    </submittedName>
</protein>
<feature type="region of interest" description="Disordered" evidence="1">
    <location>
        <begin position="39"/>
        <end position="87"/>
    </location>
</feature>
<feature type="compositionally biased region" description="Basic and acidic residues" evidence="1">
    <location>
        <begin position="78"/>
        <end position="87"/>
    </location>
</feature>
<sequence>MEMNADQISLYLSYWYILRNAVYDVSSRFVIVMDERSPCHNEKNVGSISSSEQMTAQTADNSDEQQAPNYKTTTSADISKENDTNSQ</sequence>
<dbReference type="Proteomes" id="UP000663873">
    <property type="component" value="Unassembled WGS sequence"/>
</dbReference>
<keyword evidence="4" id="KW-1185">Reference proteome</keyword>
<gene>
    <name evidence="2" type="ORF">TIS948_LOCUS5130</name>
    <name evidence="3" type="ORF">UJA718_LOCUS2641</name>
</gene>
<name>A0A819X8D5_9BILA</name>
<proteinExistence type="predicted"/>
<dbReference type="OrthoDB" id="10476129at2759"/>
<comment type="caution">
    <text evidence="3">The sequence shown here is derived from an EMBL/GenBank/DDBJ whole genome shotgun (WGS) entry which is preliminary data.</text>
</comment>
<feature type="compositionally biased region" description="Polar residues" evidence="1">
    <location>
        <begin position="44"/>
        <end position="77"/>
    </location>
</feature>
<dbReference type="EMBL" id="CAJNXB010000574">
    <property type="protein sequence ID" value="CAF3071736.1"/>
    <property type="molecule type" value="Genomic_DNA"/>
</dbReference>
<evidence type="ECO:0000313" key="2">
    <source>
        <dbReference type="EMBL" id="CAF3071736.1"/>
    </source>
</evidence>
<organism evidence="3 4">
    <name type="scientific">Rotaria socialis</name>
    <dbReference type="NCBI Taxonomy" id="392032"/>
    <lineage>
        <taxon>Eukaryota</taxon>
        <taxon>Metazoa</taxon>
        <taxon>Spiralia</taxon>
        <taxon>Gnathifera</taxon>
        <taxon>Rotifera</taxon>
        <taxon>Eurotatoria</taxon>
        <taxon>Bdelloidea</taxon>
        <taxon>Philodinida</taxon>
        <taxon>Philodinidae</taxon>
        <taxon>Rotaria</taxon>
    </lineage>
</organism>
<dbReference type="EMBL" id="CAJOBP010000183">
    <property type="protein sequence ID" value="CAF4137029.1"/>
    <property type="molecule type" value="Genomic_DNA"/>
</dbReference>
<dbReference type="Proteomes" id="UP000663825">
    <property type="component" value="Unassembled WGS sequence"/>
</dbReference>
<accession>A0A819X8D5</accession>
<reference evidence="3" key="1">
    <citation type="submission" date="2021-02" db="EMBL/GenBank/DDBJ databases">
        <authorList>
            <person name="Nowell W R."/>
        </authorList>
    </citation>
    <scope>NUCLEOTIDE SEQUENCE</scope>
</reference>
<evidence type="ECO:0000313" key="3">
    <source>
        <dbReference type="EMBL" id="CAF4137029.1"/>
    </source>
</evidence>
<evidence type="ECO:0000313" key="4">
    <source>
        <dbReference type="Proteomes" id="UP000663873"/>
    </source>
</evidence>